<protein>
    <submittedName>
        <fullName evidence="2">Uncharacterized protein</fullName>
    </submittedName>
</protein>
<reference evidence="2" key="1">
    <citation type="journal article" date="2021" name="Front. Microbiol.">
        <title>Comprehensive Comparative Genomics and Phenotyping of Methylobacterium Species.</title>
        <authorList>
            <person name="Alessa O."/>
            <person name="Ogura Y."/>
            <person name="Fujitani Y."/>
            <person name="Takami H."/>
            <person name="Hayashi T."/>
            <person name="Sahin N."/>
            <person name="Tani A."/>
        </authorList>
    </citation>
    <scope>NUCLEOTIDE SEQUENCE</scope>
    <source>
        <strain evidence="2">DSM 19015</strain>
    </source>
</reference>
<dbReference type="EMBL" id="BPQP01000025">
    <property type="protein sequence ID" value="GJD94533.1"/>
    <property type="molecule type" value="Genomic_DNA"/>
</dbReference>
<sequence>MPSKDDRLEQVARMADLLADRILNAQILGREVKDSDILALLEASLLLSEYGQETPPLVMQVVRRLDAAKSNEGAEASEEERQDIERLAHSLRPFQAREDQEG</sequence>
<reference evidence="2" key="2">
    <citation type="submission" date="2021-08" db="EMBL/GenBank/DDBJ databases">
        <authorList>
            <person name="Tani A."/>
            <person name="Ola A."/>
            <person name="Ogura Y."/>
            <person name="Katsura K."/>
            <person name="Hayashi T."/>
        </authorList>
    </citation>
    <scope>NUCLEOTIDE SEQUENCE</scope>
    <source>
        <strain evidence="2">DSM 19015</strain>
    </source>
</reference>
<feature type="region of interest" description="Disordered" evidence="1">
    <location>
        <begin position="68"/>
        <end position="102"/>
    </location>
</feature>
<comment type="caution">
    <text evidence="2">The sequence shown here is derived from an EMBL/GenBank/DDBJ whole genome shotgun (WGS) entry which is preliminary data.</text>
</comment>
<accession>A0ABQ4RY19</accession>
<proteinExistence type="predicted"/>
<dbReference type="Proteomes" id="UP001055125">
    <property type="component" value="Unassembled WGS sequence"/>
</dbReference>
<evidence type="ECO:0000256" key="1">
    <source>
        <dbReference type="SAM" id="MobiDB-lite"/>
    </source>
</evidence>
<evidence type="ECO:0000313" key="2">
    <source>
        <dbReference type="EMBL" id="GJD94533.1"/>
    </source>
</evidence>
<name>A0ABQ4RY19_9HYPH</name>
<evidence type="ECO:0000313" key="3">
    <source>
        <dbReference type="Proteomes" id="UP001055125"/>
    </source>
</evidence>
<organism evidence="2 3">
    <name type="scientific">Methylobacterium iners</name>
    <dbReference type="NCBI Taxonomy" id="418707"/>
    <lineage>
        <taxon>Bacteria</taxon>
        <taxon>Pseudomonadati</taxon>
        <taxon>Pseudomonadota</taxon>
        <taxon>Alphaproteobacteria</taxon>
        <taxon>Hyphomicrobiales</taxon>
        <taxon>Methylobacteriaceae</taxon>
        <taxon>Methylobacterium</taxon>
    </lineage>
</organism>
<keyword evidence="3" id="KW-1185">Reference proteome</keyword>
<dbReference type="RefSeq" id="WP_238243709.1">
    <property type="nucleotide sequence ID" value="NZ_BPQP01000025.1"/>
</dbReference>
<gene>
    <name evidence="2" type="ORF">OCOJLMKI_1736</name>
</gene>